<dbReference type="EMBL" id="WIQW01000002">
    <property type="protein sequence ID" value="KAF3112708.1"/>
    <property type="molecule type" value="Genomic_DNA"/>
</dbReference>
<gene>
    <name evidence="10" type="ORF">EYR41_005717</name>
    <name evidence="9" type="ORF">TWF102_004107</name>
</gene>
<feature type="transmembrane region" description="Helical" evidence="7">
    <location>
        <begin position="181"/>
        <end position="205"/>
    </location>
</feature>
<name>A0A7C8NK74_ORBOL</name>
<dbReference type="InterPro" id="IPR049326">
    <property type="entry name" value="Rhodopsin_dom_fungi"/>
</dbReference>
<evidence type="ECO:0000256" key="5">
    <source>
        <dbReference type="ARBA" id="ARBA00038359"/>
    </source>
</evidence>
<organism evidence="9 12">
    <name type="scientific">Orbilia oligospora</name>
    <name type="common">Nematode-trapping fungus</name>
    <name type="synonym">Arthrobotrys oligospora</name>
    <dbReference type="NCBI Taxonomy" id="2813651"/>
    <lineage>
        <taxon>Eukaryota</taxon>
        <taxon>Fungi</taxon>
        <taxon>Dikarya</taxon>
        <taxon>Ascomycota</taxon>
        <taxon>Pezizomycotina</taxon>
        <taxon>Orbiliomycetes</taxon>
        <taxon>Orbiliales</taxon>
        <taxon>Orbiliaceae</taxon>
        <taxon>Orbilia</taxon>
    </lineage>
</organism>
<dbReference type="AlphaFoldDB" id="A0A7C8NK74"/>
<feature type="domain" description="Rhodopsin" evidence="8">
    <location>
        <begin position="121"/>
        <end position="359"/>
    </location>
</feature>
<feature type="region of interest" description="Disordered" evidence="6">
    <location>
        <begin position="369"/>
        <end position="405"/>
    </location>
</feature>
<feature type="transmembrane region" description="Helical" evidence="7">
    <location>
        <begin position="262"/>
        <end position="284"/>
    </location>
</feature>
<keyword evidence="2 7" id="KW-0812">Transmembrane</keyword>
<evidence type="ECO:0000256" key="1">
    <source>
        <dbReference type="ARBA" id="ARBA00004141"/>
    </source>
</evidence>
<sequence length="405" mass="45016">MSETESIPDEDILLMLRLSYWIGSASPKYSNLPILRIIEKYSALVLAQNGTLYPEDLTEYFGTPPSDIPGFLKIIGGIDNLSGWTPIIAEYQYLLPHPRNIGIILPLFVVFLAVTSIAVALRMISRHRVGGGLRSFDWLTLAAHLMAVAYGGLAFHSSRLIGPYEAWYDRTWDSIYANSKVALALTLFYPLTMMTIKLSLCLFYYRMTTMAYIQWGVWVTSFIIIGNTIAGFFVSLFQCSPINNWDSPYTATCRRQSEQRKVLIAMGAIYIFTDVLVWALPIPMVFQLKLYPRQRILALCTFGVGAFAVVASGFRLSSLIDNLTLNARGTSTLIIDAWTIIEMNVALLCACAPAIRALVIFLKPKVLSKVGSTSGPSRSASTKASSNPKEKKEIVTETEKTNTKV</sequence>
<evidence type="ECO:0000256" key="4">
    <source>
        <dbReference type="ARBA" id="ARBA00023136"/>
    </source>
</evidence>
<evidence type="ECO:0000259" key="8">
    <source>
        <dbReference type="Pfam" id="PF20684"/>
    </source>
</evidence>
<evidence type="ECO:0000256" key="6">
    <source>
        <dbReference type="SAM" id="MobiDB-lite"/>
    </source>
</evidence>
<dbReference type="PANTHER" id="PTHR33048">
    <property type="entry name" value="PTH11-LIKE INTEGRAL MEMBRANE PROTEIN (AFU_ORTHOLOGUE AFUA_5G11245)"/>
    <property type="match status" value="1"/>
</dbReference>
<reference evidence="9 12" key="2">
    <citation type="submission" date="2019-06" db="EMBL/GenBank/DDBJ databases">
        <authorList>
            <person name="Palmer J.M."/>
        </authorList>
    </citation>
    <scope>NUCLEOTIDE SEQUENCE [LARGE SCALE GENOMIC DNA]</scope>
    <source>
        <strain evidence="9 12">TWF102</strain>
    </source>
</reference>
<reference evidence="10 11" key="1">
    <citation type="submission" date="2019-03" db="EMBL/GenBank/DDBJ databases">
        <title>Nematode-trapping fungi genome.</title>
        <authorList>
            <person name="Vidal-Diez De Ulzurrun G."/>
        </authorList>
    </citation>
    <scope>NUCLEOTIDE SEQUENCE [LARGE SCALE GENOMIC DNA]</scope>
    <source>
        <strain evidence="10 11">TWF154</strain>
    </source>
</reference>
<feature type="compositionally biased region" description="Polar residues" evidence="6">
    <location>
        <begin position="370"/>
        <end position="387"/>
    </location>
</feature>
<evidence type="ECO:0000313" key="12">
    <source>
        <dbReference type="Proteomes" id="UP000475325"/>
    </source>
</evidence>
<dbReference type="Pfam" id="PF20684">
    <property type="entry name" value="Fung_rhodopsin"/>
    <property type="match status" value="1"/>
</dbReference>
<feature type="transmembrane region" description="Helical" evidence="7">
    <location>
        <begin position="101"/>
        <end position="124"/>
    </location>
</feature>
<accession>A0A7C8NK74</accession>
<keyword evidence="4 7" id="KW-0472">Membrane</keyword>
<dbReference type="OrthoDB" id="5417844at2759"/>
<dbReference type="InterPro" id="IPR052337">
    <property type="entry name" value="SAT4-like"/>
</dbReference>
<dbReference type="PANTHER" id="PTHR33048:SF129">
    <property type="entry name" value="INTEGRAL MEMBRANE PROTEIN-RELATED"/>
    <property type="match status" value="1"/>
</dbReference>
<dbReference type="Proteomes" id="UP000475325">
    <property type="component" value="Unassembled WGS sequence"/>
</dbReference>
<evidence type="ECO:0000313" key="9">
    <source>
        <dbReference type="EMBL" id="KAF3112708.1"/>
    </source>
</evidence>
<feature type="compositionally biased region" description="Basic and acidic residues" evidence="6">
    <location>
        <begin position="388"/>
        <end position="405"/>
    </location>
</feature>
<evidence type="ECO:0000313" key="11">
    <source>
        <dbReference type="Proteomes" id="UP000297595"/>
    </source>
</evidence>
<dbReference type="Proteomes" id="UP000297595">
    <property type="component" value="Unassembled WGS sequence"/>
</dbReference>
<proteinExistence type="inferred from homology"/>
<evidence type="ECO:0000313" key="10">
    <source>
        <dbReference type="EMBL" id="TGJ69695.1"/>
    </source>
</evidence>
<feature type="transmembrane region" description="Helical" evidence="7">
    <location>
        <begin position="136"/>
        <end position="161"/>
    </location>
</feature>
<keyword evidence="3 7" id="KW-1133">Transmembrane helix</keyword>
<feature type="transmembrane region" description="Helical" evidence="7">
    <location>
        <begin position="337"/>
        <end position="362"/>
    </location>
</feature>
<evidence type="ECO:0000256" key="3">
    <source>
        <dbReference type="ARBA" id="ARBA00022989"/>
    </source>
</evidence>
<comment type="subcellular location">
    <subcellularLocation>
        <location evidence="1">Membrane</location>
        <topology evidence="1">Multi-pass membrane protein</topology>
    </subcellularLocation>
</comment>
<dbReference type="GO" id="GO:0016020">
    <property type="term" value="C:membrane"/>
    <property type="evidence" value="ECO:0007669"/>
    <property type="project" value="UniProtKB-SubCell"/>
</dbReference>
<feature type="transmembrane region" description="Helical" evidence="7">
    <location>
        <begin position="296"/>
        <end position="317"/>
    </location>
</feature>
<protein>
    <recommendedName>
        <fullName evidence="8">Rhodopsin domain-containing protein</fullName>
    </recommendedName>
</protein>
<comment type="caution">
    <text evidence="9">The sequence shown here is derived from an EMBL/GenBank/DDBJ whole genome shotgun (WGS) entry which is preliminary data.</text>
</comment>
<evidence type="ECO:0000256" key="7">
    <source>
        <dbReference type="SAM" id="Phobius"/>
    </source>
</evidence>
<evidence type="ECO:0000256" key="2">
    <source>
        <dbReference type="ARBA" id="ARBA00022692"/>
    </source>
</evidence>
<comment type="similarity">
    <text evidence="5">Belongs to the SAT4 family.</text>
</comment>
<feature type="transmembrane region" description="Helical" evidence="7">
    <location>
        <begin position="217"/>
        <end position="237"/>
    </location>
</feature>
<dbReference type="EMBL" id="SOZJ01000003">
    <property type="protein sequence ID" value="TGJ69695.1"/>
    <property type="molecule type" value="Genomic_DNA"/>
</dbReference>